<protein>
    <submittedName>
        <fullName evidence="2">Uncharacterized protein</fullName>
    </submittedName>
</protein>
<feature type="region of interest" description="Disordered" evidence="1">
    <location>
        <begin position="89"/>
        <end position="114"/>
    </location>
</feature>
<organism evidence="2">
    <name type="scientific">Magnetococcus massalia (strain MO-1)</name>
    <dbReference type="NCBI Taxonomy" id="451514"/>
    <lineage>
        <taxon>Bacteria</taxon>
        <taxon>Pseudomonadati</taxon>
        <taxon>Pseudomonadota</taxon>
        <taxon>Magnetococcia</taxon>
        <taxon>Magnetococcales</taxon>
        <taxon>Magnetococcaceae</taxon>
        <taxon>Magnetococcus</taxon>
    </lineage>
</organism>
<evidence type="ECO:0000256" key="1">
    <source>
        <dbReference type="SAM" id="MobiDB-lite"/>
    </source>
</evidence>
<feature type="region of interest" description="Disordered" evidence="1">
    <location>
        <begin position="192"/>
        <end position="223"/>
    </location>
</feature>
<dbReference type="AlphaFoldDB" id="A0A1S7LEI1"/>
<evidence type="ECO:0000313" key="2">
    <source>
        <dbReference type="EMBL" id="CRH04449.1"/>
    </source>
</evidence>
<dbReference type="EMBL" id="LO017727">
    <property type="protein sequence ID" value="CRH04449.1"/>
    <property type="molecule type" value="Genomic_DNA"/>
</dbReference>
<sequence>MNDGINQHKQSAPASQSHSGASSASFDQQEMQALIQAIESKPAHTAPAEEAEKLVLPVNTQRWFVHEPQGAHEQQHGFFLQWDHQMSHSPQIEPLEPDTQADLQPPRLTTDTPPPPAGSFPVVEPQPFDSSHLSPFPWSLDPSTCATERYQGSLAQAIDPWLPPGEQSHPLFEFAASPHYWGAQISATDFPDGLTPLEIGAQPAEQGSSWSSGQGPAFHLTHP</sequence>
<feature type="compositionally biased region" description="Polar residues" evidence="1">
    <location>
        <begin position="205"/>
        <end position="214"/>
    </location>
</feature>
<reference evidence="2" key="1">
    <citation type="submission" date="2015-04" db="EMBL/GenBank/DDBJ databases">
        <authorList>
            <person name="Syromyatnikov M.Y."/>
            <person name="Popov V.N."/>
        </authorList>
    </citation>
    <scope>NUCLEOTIDE SEQUENCE</scope>
    <source>
        <strain evidence="2">MO-1</strain>
    </source>
</reference>
<feature type="region of interest" description="Disordered" evidence="1">
    <location>
        <begin position="1"/>
        <end position="26"/>
    </location>
</feature>
<name>A0A1S7LEI1_MAGMO</name>
<proteinExistence type="predicted"/>
<accession>A0A1S7LEI1</accession>
<feature type="compositionally biased region" description="Polar residues" evidence="1">
    <location>
        <begin position="1"/>
        <end position="10"/>
    </location>
</feature>
<gene>
    <name evidence="2" type="ORF">MAGMO_0235</name>
</gene>
<feature type="compositionally biased region" description="Low complexity" evidence="1">
    <location>
        <begin position="11"/>
        <end position="25"/>
    </location>
</feature>